<evidence type="ECO:0000259" key="1">
    <source>
        <dbReference type="Pfam" id="PF04179"/>
    </source>
</evidence>
<proteinExistence type="predicted"/>
<organism evidence="3 4">
    <name type="scientific">Dioszegia hungarica</name>
    <dbReference type="NCBI Taxonomy" id="4972"/>
    <lineage>
        <taxon>Eukaryota</taxon>
        <taxon>Fungi</taxon>
        <taxon>Dikarya</taxon>
        <taxon>Basidiomycota</taxon>
        <taxon>Agaricomycotina</taxon>
        <taxon>Tremellomycetes</taxon>
        <taxon>Tremellales</taxon>
        <taxon>Bulleribasidiaceae</taxon>
        <taxon>Dioszegia</taxon>
    </lineage>
</organism>
<dbReference type="PANTHER" id="PTHR31811">
    <property type="entry name" value="TRNA A64-2'-O-RIBOSYLPHOSPHATE TRANSFERASE"/>
    <property type="match status" value="1"/>
</dbReference>
<sequence>MPNDYKAVQRQTAQYDLFNRLHSISSDSEFVRATAEAYDHRFEVIPNQRCGTWYCDPSSSSAVYAYFKSTDGHTGNWGFNMRRSNLPFAEMAETKGGVILVDSTRRGKRMPDALSKTVPIWCAVINRAIARRRRGGKEEEWDGELYTPPNVVSGSERAQIEEKLDGWAEALETSTLPLPDLLRPLRPFWIHPNTTQPPHIPPDPPYTPIICVSASRWVGSEDNVPLVTKLAGRTVGFSYVQGAGDDDELWSKGLTPALFYRNKERLLAVDRDDLGELVEDIVGGLEGLTSNLGGLKVDDVSAVGVPGPSSKLALAIGAPSSSSTWTYPAPIHTLRIITIDKSRKGEPSTYRTSPTSSIFACHSARSHPGAYTHALDDLVEHVEDLLDEECSIILRPGTSEQLDQALKLEEGETVELEDISLSPEDAIEGRRTILPLALVLLLSIPDLAGHLAERNGLVDKGVIADMLHQLVALWPDGNPPRAALRRVNEYLMSKRE</sequence>
<accession>A0AA38HFJ9</accession>
<feature type="domain" description="Rit1 N-terminal" evidence="2">
    <location>
        <begin position="14"/>
        <end position="282"/>
    </location>
</feature>
<dbReference type="RefSeq" id="XP_052948979.1">
    <property type="nucleotide sequence ID" value="XM_053086093.1"/>
</dbReference>
<dbReference type="Pfam" id="PF04179">
    <property type="entry name" value="Init_tRNA_PT"/>
    <property type="match status" value="1"/>
</dbReference>
<dbReference type="GeneID" id="77725294"/>
<dbReference type="Proteomes" id="UP001164286">
    <property type="component" value="Unassembled WGS sequence"/>
</dbReference>
<comment type="caution">
    <text evidence="3">The sequence shown here is derived from an EMBL/GenBank/DDBJ whole genome shotgun (WGS) entry which is preliminary data.</text>
</comment>
<name>A0AA38HFJ9_9TREE</name>
<dbReference type="PIRSF" id="PIRSF007747">
    <property type="entry name" value="Ribosyl_Ptfrase"/>
    <property type="match status" value="1"/>
</dbReference>
<protein>
    <submittedName>
        <fullName evidence="3">tRNA A64-2'-O-ribosylphosphate transferase</fullName>
    </submittedName>
</protein>
<feature type="domain" description="Rit1 DUSP-like" evidence="1">
    <location>
        <begin position="422"/>
        <end position="491"/>
    </location>
</feature>
<dbReference type="GO" id="GO:0019988">
    <property type="term" value="P:charged-tRNA amino acid modification"/>
    <property type="evidence" value="ECO:0007669"/>
    <property type="project" value="InterPro"/>
</dbReference>
<dbReference type="InterPro" id="IPR033449">
    <property type="entry name" value="Rit1_N"/>
</dbReference>
<evidence type="ECO:0000313" key="3">
    <source>
        <dbReference type="EMBL" id="KAI9639202.1"/>
    </source>
</evidence>
<dbReference type="AlphaFoldDB" id="A0AA38HFJ9"/>
<dbReference type="EMBL" id="JAKWFO010000001">
    <property type="protein sequence ID" value="KAI9639202.1"/>
    <property type="molecule type" value="Genomic_DNA"/>
</dbReference>
<gene>
    <name evidence="3" type="ORF">MKK02DRAFT_19419</name>
</gene>
<dbReference type="GO" id="GO:0005737">
    <property type="term" value="C:cytoplasm"/>
    <property type="evidence" value="ECO:0007669"/>
    <property type="project" value="TreeGrafter"/>
</dbReference>
<evidence type="ECO:0000313" key="4">
    <source>
        <dbReference type="Proteomes" id="UP001164286"/>
    </source>
</evidence>
<dbReference type="GO" id="GO:0043399">
    <property type="term" value="F:tRNA adenosine(64)-2'-O-ribosylphosphate transferase activity"/>
    <property type="evidence" value="ECO:0007669"/>
    <property type="project" value="InterPro"/>
</dbReference>
<reference evidence="3" key="1">
    <citation type="journal article" date="2022" name="G3 (Bethesda)">
        <title>High quality genome of the basidiomycete yeast Dioszegia hungarica PDD-24b-2 isolated from cloud water.</title>
        <authorList>
            <person name="Jarrige D."/>
            <person name="Haridas S."/>
            <person name="Bleykasten-Grosshans C."/>
            <person name="Joly M."/>
            <person name="Nadalig T."/>
            <person name="Sancelme M."/>
            <person name="Vuilleumier S."/>
            <person name="Grigoriev I.V."/>
            <person name="Amato P."/>
            <person name="Bringel F."/>
        </authorList>
    </citation>
    <scope>NUCLEOTIDE SEQUENCE</scope>
    <source>
        <strain evidence="3">PDD-24b-2</strain>
    </source>
</reference>
<dbReference type="InterPro" id="IPR007306">
    <property type="entry name" value="Rit1"/>
</dbReference>
<keyword evidence="4" id="KW-1185">Reference proteome</keyword>
<dbReference type="PANTHER" id="PTHR31811:SF0">
    <property type="entry name" value="TRNA A64-2'-O-RIBOSYLPHOSPHATE TRANSFERASE"/>
    <property type="match status" value="1"/>
</dbReference>
<keyword evidence="3" id="KW-0808">Transferase</keyword>
<dbReference type="Pfam" id="PF17184">
    <property type="entry name" value="Rit1_C"/>
    <property type="match status" value="1"/>
</dbReference>
<evidence type="ECO:0000259" key="2">
    <source>
        <dbReference type="Pfam" id="PF17184"/>
    </source>
</evidence>
<dbReference type="InterPro" id="IPR033421">
    <property type="entry name" value="Rit1_DUSP-like"/>
</dbReference>